<name>A0A7G9WHI6_9FIRM</name>
<feature type="region of interest" description="Disordered" evidence="1">
    <location>
        <begin position="72"/>
        <end position="92"/>
    </location>
</feature>
<proteinExistence type="predicted"/>
<dbReference type="RefSeq" id="WP_212507212.1">
    <property type="nucleotide sequence ID" value="NZ_CP060696.1"/>
</dbReference>
<evidence type="ECO:0000256" key="1">
    <source>
        <dbReference type="SAM" id="MobiDB-lite"/>
    </source>
</evidence>
<feature type="compositionally biased region" description="Gly residues" evidence="1">
    <location>
        <begin position="83"/>
        <end position="92"/>
    </location>
</feature>
<evidence type="ECO:0000313" key="3">
    <source>
        <dbReference type="Proteomes" id="UP000516046"/>
    </source>
</evidence>
<keyword evidence="3" id="KW-1185">Reference proteome</keyword>
<evidence type="ECO:0008006" key="4">
    <source>
        <dbReference type="Google" id="ProtNLM"/>
    </source>
</evidence>
<dbReference type="EMBL" id="CP060696">
    <property type="protein sequence ID" value="QNO18148.1"/>
    <property type="molecule type" value="Genomic_DNA"/>
</dbReference>
<sequence length="92" mass="9881">MMIISSTNSNLYCSLASIHSTALRCKNEGIPLPEKLLRSACESGTLPAIKTGKKYLILWDNVLAFVRNGTNQSAAEEASANTKGGGIRRVVE</sequence>
<evidence type="ECO:0000313" key="2">
    <source>
        <dbReference type="EMBL" id="QNO18148.1"/>
    </source>
</evidence>
<dbReference type="AlphaFoldDB" id="A0A7G9WHI6"/>
<feature type="compositionally biased region" description="Polar residues" evidence="1">
    <location>
        <begin position="72"/>
        <end position="82"/>
    </location>
</feature>
<dbReference type="Proteomes" id="UP000516046">
    <property type="component" value="Chromosome"/>
</dbReference>
<protein>
    <recommendedName>
        <fullName evidence="4">DNA binding domain-containing protein, excisionase family</fullName>
    </recommendedName>
</protein>
<reference evidence="2 3" key="1">
    <citation type="submission" date="2020-08" db="EMBL/GenBank/DDBJ databases">
        <authorList>
            <person name="Ren C."/>
            <person name="Gu Y."/>
            <person name="Xu Y."/>
        </authorList>
    </citation>
    <scope>NUCLEOTIDE SEQUENCE [LARGE SCALE GENOMIC DNA]</scope>
    <source>
        <strain evidence="2 3">LBM18003</strain>
    </source>
</reference>
<accession>A0A7G9WHI6</accession>
<gene>
    <name evidence="2" type="ORF">H6X83_00300</name>
</gene>
<organism evidence="2 3">
    <name type="scientific">Caproicibacterium amylolyticum</name>
    <dbReference type="NCBI Taxonomy" id="2766537"/>
    <lineage>
        <taxon>Bacteria</taxon>
        <taxon>Bacillati</taxon>
        <taxon>Bacillota</taxon>
        <taxon>Clostridia</taxon>
        <taxon>Eubacteriales</taxon>
        <taxon>Oscillospiraceae</taxon>
        <taxon>Caproicibacterium</taxon>
    </lineage>
</organism>
<dbReference type="KEGG" id="caml:H6X83_00300"/>